<dbReference type="GO" id="GO:0016787">
    <property type="term" value="F:hydrolase activity"/>
    <property type="evidence" value="ECO:0007669"/>
    <property type="project" value="UniProtKB-KW"/>
</dbReference>
<evidence type="ECO:0000256" key="1">
    <source>
        <dbReference type="ARBA" id="ARBA00022801"/>
    </source>
</evidence>
<keyword evidence="1 2" id="KW-0378">Hydrolase</keyword>
<dbReference type="Proteomes" id="UP000559987">
    <property type="component" value="Unassembled WGS sequence"/>
</dbReference>
<proteinExistence type="predicted"/>
<gene>
    <name evidence="2" type="ORF">FHS30_002459</name>
</gene>
<dbReference type="Gene3D" id="3.10.129.10">
    <property type="entry name" value="Hotdog Thioesterase"/>
    <property type="match status" value="1"/>
</dbReference>
<dbReference type="PIRSF" id="PIRSF003230">
    <property type="entry name" value="YbgC"/>
    <property type="match status" value="1"/>
</dbReference>
<dbReference type="EC" id="3.1.2.-" evidence="2"/>
<accession>A0A839URA6</accession>
<evidence type="ECO:0000313" key="2">
    <source>
        <dbReference type="EMBL" id="MBB3169251.1"/>
    </source>
</evidence>
<dbReference type="Pfam" id="PF13279">
    <property type="entry name" value="4HBT_2"/>
    <property type="match status" value="1"/>
</dbReference>
<keyword evidence="3" id="KW-1185">Reference proteome</keyword>
<dbReference type="SUPFAM" id="SSF54637">
    <property type="entry name" value="Thioesterase/thiol ester dehydrase-isomerase"/>
    <property type="match status" value="1"/>
</dbReference>
<evidence type="ECO:0000313" key="3">
    <source>
        <dbReference type="Proteomes" id="UP000559987"/>
    </source>
</evidence>
<reference evidence="2 3" key="1">
    <citation type="submission" date="2020-08" db="EMBL/GenBank/DDBJ databases">
        <title>Genomic Encyclopedia of Type Strains, Phase III (KMG-III): the genomes of soil and plant-associated and newly described type strains.</title>
        <authorList>
            <person name="Whitman W."/>
        </authorList>
    </citation>
    <scope>NUCLEOTIDE SEQUENCE [LARGE SCALE GENOMIC DNA]</scope>
    <source>
        <strain evidence="2 3">CECT 8571</strain>
    </source>
</reference>
<sequence length="144" mass="16549">MAKRKVPVIVAGSAQVRVPFHDVDIMDVAWHGHYVKYFEIARCALLDKIAYNYREMRDSGYAWPVIDLSVRYPAPAKFAENLTVTASLVEWENRLRIEYEVRNEQGQRTTYGYTVQVAVAIDSGEMQFVSPPIVAEKLAPWLER</sequence>
<name>A0A839URA6_9GAMM</name>
<protein>
    <submittedName>
        <fullName evidence="2">Acyl-CoA thioester hydrolase</fullName>
        <ecNumber evidence="2">3.1.2.-</ecNumber>
    </submittedName>
</protein>
<dbReference type="AlphaFoldDB" id="A0A839URA6"/>
<organism evidence="2 3">
    <name type="scientific">Simiduia aestuariiviva</name>
    <dbReference type="NCBI Taxonomy" id="1510459"/>
    <lineage>
        <taxon>Bacteria</taxon>
        <taxon>Pseudomonadati</taxon>
        <taxon>Pseudomonadota</taxon>
        <taxon>Gammaproteobacteria</taxon>
        <taxon>Cellvibrionales</taxon>
        <taxon>Cellvibrionaceae</taxon>
        <taxon>Simiduia</taxon>
    </lineage>
</organism>
<dbReference type="EMBL" id="JACHXZ010000003">
    <property type="protein sequence ID" value="MBB3169251.1"/>
    <property type="molecule type" value="Genomic_DNA"/>
</dbReference>
<dbReference type="RefSeq" id="WP_183910732.1">
    <property type="nucleotide sequence ID" value="NZ_JACHXZ010000003.1"/>
</dbReference>
<dbReference type="InterPro" id="IPR029069">
    <property type="entry name" value="HotDog_dom_sf"/>
</dbReference>
<dbReference type="CDD" id="cd00586">
    <property type="entry name" value="4HBT"/>
    <property type="match status" value="1"/>
</dbReference>
<dbReference type="InterPro" id="IPR006684">
    <property type="entry name" value="YbgC/YbaW"/>
</dbReference>
<comment type="caution">
    <text evidence="2">The sequence shown here is derived from an EMBL/GenBank/DDBJ whole genome shotgun (WGS) entry which is preliminary data.</text>
</comment>